<evidence type="ECO:0000313" key="2">
    <source>
        <dbReference type="Proteomes" id="UP000257109"/>
    </source>
</evidence>
<reference evidence="1" key="1">
    <citation type="submission" date="2018-05" db="EMBL/GenBank/DDBJ databases">
        <title>Draft genome of Mucuna pruriens seed.</title>
        <authorList>
            <person name="Nnadi N.E."/>
            <person name="Vos R."/>
            <person name="Hasami M.H."/>
            <person name="Devisetty U.K."/>
            <person name="Aguiy J.C."/>
        </authorList>
    </citation>
    <scope>NUCLEOTIDE SEQUENCE [LARGE SCALE GENOMIC DNA]</scope>
    <source>
        <strain evidence="1">JCA_2017</strain>
    </source>
</reference>
<comment type="caution">
    <text evidence="1">The sequence shown here is derived from an EMBL/GenBank/DDBJ whole genome shotgun (WGS) entry which is preliminary data.</text>
</comment>
<protein>
    <submittedName>
        <fullName evidence="1">Uncharacterized protein</fullName>
    </submittedName>
</protein>
<dbReference type="EMBL" id="QJKJ01000278">
    <property type="protein sequence ID" value="RDY13436.1"/>
    <property type="molecule type" value="Genomic_DNA"/>
</dbReference>
<proteinExistence type="predicted"/>
<feature type="non-terminal residue" evidence="1">
    <location>
        <position position="1"/>
    </location>
</feature>
<evidence type="ECO:0000313" key="1">
    <source>
        <dbReference type="EMBL" id="RDY13436.1"/>
    </source>
</evidence>
<sequence length="168" mass="19501">MVMKEDGIMDSASSKSKSSSISKFDASCEYSPNEEGDLLVVRCLMNSQPYKLQWLHSKREIMVSKQYDHKVIHDGVTNIFTFVHRRQKLILKPLSPKEVNEDQAKIKLRKEKKSFTKMLESFQRLFPKKIPYGLPPIRGIKHQINFIMGATLLNQATYRANLEENKEI</sequence>
<keyword evidence="2" id="KW-1185">Reference proteome</keyword>
<name>A0A371IEF7_MUCPR</name>
<dbReference type="OrthoDB" id="1726540at2759"/>
<dbReference type="PANTHER" id="PTHR35046">
    <property type="entry name" value="ZINC KNUCKLE (CCHC-TYPE) FAMILY PROTEIN"/>
    <property type="match status" value="1"/>
</dbReference>
<accession>A0A371IEF7</accession>
<dbReference type="Proteomes" id="UP000257109">
    <property type="component" value="Unassembled WGS sequence"/>
</dbReference>
<dbReference type="PANTHER" id="PTHR35046:SF26">
    <property type="entry name" value="RNA-DIRECTED DNA POLYMERASE"/>
    <property type="match status" value="1"/>
</dbReference>
<dbReference type="AlphaFoldDB" id="A0A371IEF7"/>
<organism evidence="1 2">
    <name type="scientific">Mucuna pruriens</name>
    <name type="common">Velvet bean</name>
    <name type="synonym">Dolichos pruriens</name>
    <dbReference type="NCBI Taxonomy" id="157652"/>
    <lineage>
        <taxon>Eukaryota</taxon>
        <taxon>Viridiplantae</taxon>
        <taxon>Streptophyta</taxon>
        <taxon>Embryophyta</taxon>
        <taxon>Tracheophyta</taxon>
        <taxon>Spermatophyta</taxon>
        <taxon>Magnoliopsida</taxon>
        <taxon>eudicotyledons</taxon>
        <taxon>Gunneridae</taxon>
        <taxon>Pentapetalae</taxon>
        <taxon>rosids</taxon>
        <taxon>fabids</taxon>
        <taxon>Fabales</taxon>
        <taxon>Fabaceae</taxon>
        <taxon>Papilionoideae</taxon>
        <taxon>50 kb inversion clade</taxon>
        <taxon>NPAAA clade</taxon>
        <taxon>indigoferoid/millettioid clade</taxon>
        <taxon>Phaseoleae</taxon>
        <taxon>Mucuna</taxon>
    </lineage>
</organism>
<gene>
    <name evidence="1" type="ORF">CR513_01647</name>
</gene>